<feature type="region of interest" description="Disordered" evidence="1">
    <location>
        <begin position="1"/>
        <end position="51"/>
    </location>
</feature>
<feature type="region of interest" description="Disordered" evidence="1">
    <location>
        <begin position="69"/>
        <end position="100"/>
    </location>
</feature>
<organism evidence="2 3">
    <name type="scientific">Gossypium arboreum</name>
    <name type="common">Tree cotton</name>
    <name type="synonym">Gossypium nanking</name>
    <dbReference type="NCBI Taxonomy" id="29729"/>
    <lineage>
        <taxon>Eukaryota</taxon>
        <taxon>Viridiplantae</taxon>
        <taxon>Streptophyta</taxon>
        <taxon>Embryophyta</taxon>
        <taxon>Tracheophyta</taxon>
        <taxon>Spermatophyta</taxon>
        <taxon>Magnoliopsida</taxon>
        <taxon>eudicotyledons</taxon>
        <taxon>Gunneridae</taxon>
        <taxon>Pentapetalae</taxon>
        <taxon>rosids</taxon>
        <taxon>malvids</taxon>
        <taxon>Malvales</taxon>
        <taxon>Malvaceae</taxon>
        <taxon>Malvoideae</taxon>
        <taxon>Gossypium</taxon>
    </lineage>
</organism>
<sequence>MGATITLEDNCIPSNPNATKEKANPRKGGRKTHRRRGMGKKTPKMNGERAFTEQMISCLRKRITERAFSRDVETSGTEETSSWEKRTNNLPNEGEFRWNF</sequence>
<evidence type="ECO:0000313" key="3">
    <source>
        <dbReference type="Proteomes" id="UP001358586"/>
    </source>
</evidence>
<keyword evidence="3" id="KW-1185">Reference proteome</keyword>
<name>A0ABR0M9T7_GOSAR</name>
<reference evidence="2 3" key="1">
    <citation type="submission" date="2023-03" db="EMBL/GenBank/DDBJ databases">
        <title>WGS of Gossypium arboreum.</title>
        <authorList>
            <person name="Yu D."/>
        </authorList>
    </citation>
    <scope>NUCLEOTIDE SEQUENCE [LARGE SCALE GENOMIC DNA]</scope>
    <source>
        <tissue evidence="2">Leaf</tissue>
    </source>
</reference>
<evidence type="ECO:0000256" key="1">
    <source>
        <dbReference type="SAM" id="MobiDB-lite"/>
    </source>
</evidence>
<feature type="compositionally biased region" description="Basic residues" evidence="1">
    <location>
        <begin position="25"/>
        <end position="43"/>
    </location>
</feature>
<protein>
    <submittedName>
        <fullName evidence="2">Uncharacterized protein</fullName>
    </submittedName>
</protein>
<evidence type="ECO:0000313" key="2">
    <source>
        <dbReference type="EMBL" id="KAK5770019.1"/>
    </source>
</evidence>
<comment type="caution">
    <text evidence="2">The sequence shown here is derived from an EMBL/GenBank/DDBJ whole genome shotgun (WGS) entry which is preliminary data.</text>
</comment>
<dbReference type="Proteomes" id="UP001358586">
    <property type="component" value="Chromosome 13"/>
</dbReference>
<gene>
    <name evidence="2" type="ORF">PVK06_046168</name>
</gene>
<proteinExistence type="predicted"/>
<accession>A0ABR0M9T7</accession>
<dbReference type="EMBL" id="JARKNE010000013">
    <property type="protein sequence ID" value="KAK5770019.1"/>
    <property type="molecule type" value="Genomic_DNA"/>
</dbReference>